<comment type="caution">
    <text evidence="5">The sequence shown here is derived from an EMBL/GenBank/DDBJ whole genome shotgun (WGS) entry which is preliminary data.</text>
</comment>
<evidence type="ECO:0000256" key="1">
    <source>
        <dbReference type="ARBA" id="ARBA00023015"/>
    </source>
</evidence>
<dbReference type="EMBL" id="DXEN01000017">
    <property type="protein sequence ID" value="HIX85647.1"/>
    <property type="molecule type" value="Genomic_DNA"/>
</dbReference>
<dbReference type="PROSITE" id="PS01124">
    <property type="entry name" value="HTH_ARAC_FAMILY_2"/>
    <property type="match status" value="1"/>
</dbReference>
<dbReference type="PANTHER" id="PTHR43280:SF32">
    <property type="entry name" value="TRANSCRIPTIONAL REGULATORY PROTEIN"/>
    <property type="match status" value="1"/>
</dbReference>
<dbReference type="Gene3D" id="1.10.10.60">
    <property type="entry name" value="Homeodomain-like"/>
    <property type="match status" value="1"/>
</dbReference>
<accession>A0A9D2BPI8</accession>
<dbReference type="PANTHER" id="PTHR43280">
    <property type="entry name" value="ARAC-FAMILY TRANSCRIPTIONAL REGULATOR"/>
    <property type="match status" value="1"/>
</dbReference>
<dbReference type="InterPro" id="IPR018060">
    <property type="entry name" value="HTH_AraC"/>
</dbReference>
<keyword evidence="3" id="KW-0804">Transcription</keyword>
<dbReference type="SUPFAM" id="SSF46689">
    <property type="entry name" value="Homeodomain-like"/>
    <property type="match status" value="1"/>
</dbReference>
<dbReference type="SMART" id="SM00342">
    <property type="entry name" value="HTH_ARAC"/>
    <property type="match status" value="1"/>
</dbReference>
<evidence type="ECO:0000256" key="3">
    <source>
        <dbReference type="ARBA" id="ARBA00023163"/>
    </source>
</evidence>
<dbReference type="GO" id="GO:0043565">
    <property type="term" value="F:sequence-specific DNA binding"/>
    <property type="evidence" value="ECO:0007669"/>
    <property type="project" value="InterPro"/>
</dbReference>
<gene>
    <name evidence="5" type="ORF">H9848_03415</name>
</gene>
<evidence type="ECO:0000256" key="2">
    <source>
        <dbReference type="ARBA" id="ARBA00023125"/>
    </source>
</evidence>
<sequence length="284" mass="32058">MENDIPKIDLPQDWVIGKLTEKDLGLLNLYANYPCRLKAGIFALVLSGRVDASINLTRSEVEPCSFITLLPGSIFQIHRIEGDLSVYFMGFSSDFINQAHVGKAFMEMHYMVKDSPVFALHERAASLLIDYFELLIKIYATDASGLGLGRTFINHLFAGIFLGVSAMYKAQTEEKAPLTKAEQISQNFAQLVTQNYMRERNVAWYAKRLGITQAHLSTIVRQTTGRTCVEIITSMVIMDAKAQLKSTDLSIHDIAYSLNFTNMSFFGKYFKRYVGMGPLEYRKS</sequence>
<dbReference type="Proteomes" id="UP000823847">
    <property type="component" value="Unassembled WGS sequence"/>
</dbReference>
<protein>
    <submittedName>
        <fullName evidence="5">Helix-turn-helix domain-containing protein</fullName>
    </submittedName>
</protein>
<proteinExistence type="predicted"/>
<feature type="domain" description="HTH araC/xylS-type" evidence="4">
    <location>
        <begin position="186"/>
        <end position="284"/>
    </location>
</feature>
<evidence type="ECO:0000313" key="5">
    <source>
        <dbReference type="EMBL" id="HIX85647.1"/>
    </source>
</evidence>
<name>A0A9D2BPI8_9BACT</name>
<evidence type="ECO:0000313" key="6">
    <source>
        <dbReference type="Proteomes" id="UP000823847"/>
    </source>
</evidence>
<dbReference type="InterPro" id="IPR009057">
    <property type="entry name" value="Homeodomain-like_sf"/>
</dbReference>
<dbReference type="AlphaFoldDB" id="A0A9D2BPI8"/>
<keyword evidence="1" id="KW-0805">Transcription regulation</keyword>
<keyword evidence="2" id="KW-0238">DNA-binding</keyword>
<reference evidence="5" key="1">
    <citation type="journal article" date="2021" name="PeerJ">
        <title>Extensive microbial diversity within the chicken gut microbiome revealed by metagenomics and culture.</title>
        <authorList>
            <person name="Gilroy R."/>
            <person name="Ravi A."/>
            <person name="Getino M."/>
            <person name="Pursley I."/>
            <person name="Horton D.L."/>
            <person name="Alikhan N.F."/>
            <person name="Baker D."/>
            <person name="Gharbi K."/>
            <person name="Hall N."/>
            <person name="Watson M."/>
            <person name="Adriaenssens E.M."/>
            <person name="Foster-Nyarko E."/>
            <person name="Jarju S."/>
            <person name="Secka A."/>
            <person name="Antonio M."/>
            <person name="Oren A."/>
            <person name="Chaudhuri R.R."/>
            <person name="La Ragione R."/>
            <person name="Hildebrand F."/>
            <person name="Pallen M.J."/>
        </authorList>
    </citation>
    <scope>NUCLEOTIDE SEQUENCE</scope>
    <source>
        <strain evidence="5">ChiHecec2B26-12326</strain>
    </source>
</reference>
<evidence type="ECO:0000259" key="4">
    <source>
        <dbReference type="PROSITE" id="PS01124"/>
    </source>
</evidence>
<reference evidence="5" key="2">
    <citation type="submission" date="2021-04" db="EMBL/GenBank/DDBJ databases">
        <authorList>
            <person name="Gilroy R."/>
        </authorList>
    </citation>
    <scope>NUCLEOTIDE SEQUENCE</scope>
    <source>
        <strain evidence="5">ChiHecec2B26-12326</strain>
    </source>
</reference>
<dbReference type="Pfam" id="PF12833">
    <property type="entry name" value="HTH_18"/>
    <property type="match status" value="1"/>
</dbReference>
<organism evidence="5 6">
    <name type="scientific">Candidatus Parabacteroides intestinigallinarum</name>
    <dbReference type="NCBI Taxonomy" id="2838722"/>
    <lineage>
        <taxon>Bacteria</taxon>
        <taxon>Pseudomonadati</taxon>
        <taxon>Bacteroidota</taxon>
        <taxon>Bacteroidia</taxon>
        <taxon>Bacteroidales</taxon>
        <taxon>Tannerellaceae</taxon>
        <taxon>Parabacteroides</taxon>
    </lineage>
</organism>
<dbReference type="GO" id="GO:0003700">
    <property type="term" value="F:DNA-binding transcription factor activity"/>
    <property type="evidence" value="ECO:0007669"/>
    <property type="project" value="InterPro"/>
</dbReference>